<evidence type="ECO:0000313" key="2">
    <source>
        <dbReference type="WBParaSite" id="nRc.2.0.1.t04238-RA"/>
    </source>
</evidence>
<protein>
    <submittedName>
        <fullName evidence="2">Uncharacterized protein</fullName>
    </submittedName>
</protein>
<dbReference type="AlphaFoldDB" id="A0A915HQM2"/>
<reference evidence="2" key="1">
    <citation type="submission" date="2022-11" db="UniProtKB">
        <authorList>
            <consortium name="WormBaseParasite"/>
        </authorList>
    </citation>
    <scope>IDENTIFICATION</scope>
</reference>
<name>A0A915HQM2_ROMCU</name>
<keyword evidence="1" id="KW-1185">Reference proteome</keyword>
<proteinExistence type="predicted"/>
<organism evidence="1 2">
    <name type="scientific">Romanomermis culicivorax</name>
    <name type="common">Nematode worm</name>
    <dbReference type="NCBI Taxonomy" id="13658"/>
    <lineage>
        <taxon>Eukaryota</taxon>
        <taxon>Metazoa</taxon>
        <taxon>Ecdysozoa</taxon>
        <taxon>Nematoda</taxon>
        <taxon>Enoplea</taxon>
        <taxon>Dorylaimia</taxon>
        <taxon>Mermithida</taxon>
        <taxon>Mermithoidea</taxon>
        <taxon>Mermithidae</taxon>
        <taxon>Romanomermis</taxon>
    </lineage>
</organism>
<dbReference type="WBParaSite" id="nRc.2.0.1.t04238-RA">
    <property type="protein sequence ID" value="nRc.2.0.1.t04238-RA"/>
    <property type="gene ID" value="nRc.2.0.1.g04238"/>
</dbReference>
<accession>A0A915HQM2</accession>
<sequence length="120" mass="13489">MLEAKNNLPDARCRTPDEALLELASLRSSEMPNQYIVVPEQRAPSALLIEWVNNVAPLGSGNQRTPHMLVTVNRQAVASPIVDCGTTFTLIDKRIVDQLDGRVWQFQEHQCYCPLVKAFK</sequence>
<dbReference type="Proteomes" id="UP000887565">
    <property type="component" value="Unplaced"/>
</dbReference>
<evidence type="ECO:0000313" key="1">
    <source>
        <dbReference type="Proteomes" id="UP000887565"/>
    </source>
</evidence>